<keyword evidence="3" id="KW-1185">Reference proteome</keyword>
<protein>
    <submittedName>
        <fullName evidence="2">Uncharacterized protein</fullName>
    </submittedName>
</protein>
<dbReference type="Proteomes" id="UP000231194">
    <property type="component" value="Unassembled WGS sequence"/>
</dbReference>
<dbReference type="OrthoDB" id="8181789at2"/>
<reference evidence="2 3" key="1">
    <citation type="submission" date="2017-11" db="EMBL/GenBank/DDBJ databases">
        <title>Bradyrhizobium forestalis sp. nov., an efficient nitrogen-fixing bacterium isolated from nodules of forest legume species in the Amazon.</title>
        <authorList>
            <person name="Costa E.M."/>
            <person name="Guimaraes A."/>
            <person name="Carvalho T.S."/>
            <person name="Rodrigues T.L."/>
            <person name="Ribeiro P.R.A."/>
            <person name="Lebbe L."/>
            <person name="Willems A."/>
            <person name="Moreira F.M.S."/>
        </authorList>
    </citation>
    <scope>NUCLEOTIDE SEQUENCE [LARGE SCALE GENOMIC DNA]</scope>
    <source>
        <strain evidence="2 3">INPA54B</strain>
    </source>
</reference>
<dbReference type="Pfam" id="PF14412">
    <property type="entry name" value="AHH"/>
    <property type="match status" value="1"/>
</dbReference>
<evidence type="ECO:0000256" key="1">
    <source>
        <dbReference type="SAM" id="MobiDB-lite"/>
    </source>
</evidence>
<accession>A0A2M8R8R3</accession>
<feature type="region of interest" description="Disordered" evidence="1">
    <location>
        <begin position="206"/>
        <end position="279"/>
    </location>
</feature>
<evidence type="ECO:0000313" key="2">
    <source>
        <dbReference type="EMBL" id="PJG54225.1"/>
    </source>
</evidence>
<comment type="caution">
    <text evidence="2">The sequence shown here is derived from an EMBL/GenBank/DDBJ whole genome shotgun (WGS) entry which is preliminary data.</text>
</comment>
<dbReference type="RefSeq" id="WP_100232817.1">
    <property type="nucleotide sequence ID" value="NZ_PGVG01000011.1"/>
</dbReference>
<feature type="compositionally biased region" description="Low complexity" evidence="1">
    <location>
        <begin position="226"/>
        <end position="235"/>
    </location>
</feature>
<dbReference type="InterPro" id="IPR032871">
    <property type="entry name" value="AHH_dom_containing"/>
</dbReference>
<name>A0A2M8R8R3_9BRAD</name>
<dbReference type="EMBL" id="PGVG01000011">
    <property type="protein sequence ID" value="PJG54225.1"/>
    <property type="molecule type" value="Genomic_DNA"/>
</dbReference>
<feature type="region of interest" description="Disordered" evidence="1">
    <location>
        <begin position="420"/>
        <end position="444"/>
    </location>
</feature>
<evidence type="ECO:0000313" key="3">
    <source>
        <dbReference type="Proteomes" id="UP000231194"/>
    </source>
</evidence>
<organism evidence="2 3">
    <name type="scientific">Bradyrhizobium forestalis</name>
    <dbReference type="NCBI Taxonomy" id="1419263"/>
    <lineage>
        <taxon>Bacteria</taxon>
        <taxon>Pseudomonadati</taxon>
        <taxon>Pseudomonadota</taxon>
        <taxon>Alphaproteobacteria</taxon>
        <taxon>Hyphomicrobiales</taxon>
        <taxon>Nitrobacteraceae</taxon>
        <taxon>Bradyrhizobium</taxon>
    </lineage>
</organism>
<gene>
    <name evidence="2" type="ORF">CVM73_15525</name>
</gene>
<sequence length="541" mass="58097">MSILFDHHIILEFFRNHCAFRDIDKETFDIDAPANRIYLPADRELAAELNVSPHPSRHVESYRRDIGTQLDQIARIESPNERAAEIRTLIDAMRVGFINGDLYTNVPINKTRDEVDRGIARVLTDHKAYLAQYPDQLKAIRDLEQRGANAGLDHLIKWLLYLDNPERRKVLDAAIARAPDANITSGNRYLGGTHWSKFEASDPSSGIFSIPGSTPANPSDSPPLPGYGSPSLAGLNEQEGFTRSDPRFTRMLPPFPALDPNEQRLGQLPPTTAAPSDPLVLQSDPHSGMTYPYYENPLAGGTSPERDVLPWLAGGAALGLAAPSILPWLLGIGGILAFTRAANAQESSSGATMGATPGGGVFSTGAAAPNTLSNGLSVDNAAGTRGVSASSSFGPQLGGASSFDPEAPASTFADRFGNWASTMPTKDLPEAAPTPAGRSVPPEDVRRLTRVNEANAGSVFTSGSAPVPYLPSTEFNERFGSWTVPAADGQHPQPSKPIGTFADEPSYLIPPPIFGVDGPGNPHKDGEEWFARWIRPLLRSE</sequence>
<dbReference type="AlphaFoldDB" id="A0A2M8R8R3"/>
<feature type="compositionally biased region" description="Polar residues" evidence="1">
    <location>
        <begin position="206"/>
        <end position="217"/>
    </location>
</feature>
<proteinExistence type="predicted"/>
<feature type="region of interest" description="Disordered" evidence="1">
    <location>
        <begin position="385"/>
        <end position="408"/>
    </location>
</feature>